<dbReference type="EMBL" id="JADEXN010000142">
    <property type="protein sequence ID" value="MBE9041027.1"/>
    <property type="molecule type" value="Genomic_DNA"/>
</dbReference>
<comment type="subcellular location">
    <subcellularLocation>
        <location evidence="5">Cellular thylakoid membrane</location>
        <topology evidence="5">Peripheral membrane protein</topology>
        <orientation evidence="5">Cytoplasmic side</orientation>
    </subcellularLocation>
    <subcellularLocation>
        <location evidence="1">Membrane</location>
        <topology evidence="1">Peripheral membrane protein</topology>
    </subcellularLocation>
</comment>
<evidence type="ECO:0000313" key="8">
    <source>
        <dbReference type="Proteomes" id="UP000621799"/>
    </source>
</evidence>
<reference evidence="7" key="1">
    <citation type="submission" date="2020-10" db="EMBL/GenBank/DDBJ databases">
        <authorList>
            <person name="Castelo-Branco R."/>
            <person name="Eusebio N."/>
            <person name="Adriana R."/>
            <person name="Vieira A."/>
            <person name="Brugerolle De Fraissinette N."/>
            <person name="Rezende De Castro R."/>
            <person name="Schneider M.P."/>
            <person name="Vasconcelos V."/>
            <person name="Leao P.N."/>
        </authorList>
    </citation>
    <scope>NUCLEOTIDE SEQUENCE</scope>
    <source>
        <strain evidence="7">LEGE 11467</strain>
    </source>
</reference>
<dbReference type="GO" id="GO:0015979">
    <property type="term" value="P:photosynthesis"/>
    <property type="evidence" value="ECO:0007669"/>
    <property type="project" value="UniProtKB-UniRule"/>
</dbReference>
<keyword evidence="8" id="KW-1185">Reference proteome</keyword>
<keyword evidence="2 5" id="KW-0602">Photosynthesis</keyword>
<dbReference type="GO" id="GO:0009654">
    <property type="term" value="C:photosystem II oxygen evolving complex"/>
    <property type="evidence" value="ECO:0007669"/>
    <property type="project" value="InterPro"/>
</dbReference>
<dbReference type="Gene3D" id="2.40.30.220">
    <property type="entry name" value="Photosystem II Psb28"/>
    <property type="match status" value="1"/>
</dbReference>
<gene>
    <name evidence="5 7" type="primary">psb28</name>
    <name evidence="7" type="ORF">IQ235_09565</name>
</gene>
<name>A0A928VYA9_9CYAN</name>
<evidence type="ECO:0000256" key="6">
    <source>
        <dbReference type="RuleBase" id="RU003509"/>
    </source>
</evidence>
<comment type="subunit">
    <text evidence="5">Part of the photosystem II complex.</text>
</comment>
<evidence type="ECO:0000256" key="1">
    <source>
        <dbReference type="ARBA" id="ARBA00004170"/>
    </source>
</evidence>
<dbReference type="NCBIfam" id="TIGR03047">
    <property type="entry name" value="PS_II_psb28"/>
    <property type="match status" value="1"/>
</dbReference>
<evidence type="ECO:0000256" key="3">
    <source>
        <dbReference type="ARBA" id="ARBA00023136"/>
    </source>
</evidence>
<proteinExistence type="inferred from homology"/>
<organism evidence="7 8">
    <name type="scientific">Zarconia navalis LEGE 11467</name>
    <dbReference type="NCBI Taxonomy" id="1828826"/>
    <lineage>
        <taxon>Bacteria</taxon>
        <taxon>Bacillati</taxon>
        <taxon>Cyanobacteriota</taxon>
        <taxon>Cyanophyceae</taxon>
        <taxon>Oscillatoriophycideae</taxon>
        <taxon>Oscillatoriales</taxon>
        <taxon>Oscillatoriales incertae sedis</taxon>
        <taxon>Zarconia</taxon>
        <taxon>Zarconia navalis</taxon>
    </lineage>
</organism>
<dbReference type="InterPro" id="IPR005610">
    <property type="entry name" value="PSII_Psb28_class-1"/>
</dbReference>
<comment type="similarity">
    <text evidence="5 6">Belongs to the Psb28 family.</text>
</comment>
<protein>
    <recommendedName>
        <fullName evidence="5 6">Photosystem II reaction center Psb28 protein</fullName>
    </recommendedName>
    <alternativeName>
        <fullName evidence="5">Photosystem II 13 kDa protein</fullName>
    </alternativeName>
    <alternativeName>
        <fullName evidence="5">Photosystem II reaction center W protein</fullName>
    </alternativeName>
</protein>
<dbReference type="HAMAP" id="MF_01370">
    <property type="entry name" value="PSII_Psb28"/>
    <property type="match status" value="1"/>
</dbReference>
<evidence type="ECO:0000313" key="7">
    <source>
        <dbReference type="EMBL" id="MBE9041027.1"/>
    </source>
</evidence>
<evidence type="ECO:0000256" key="5">
    <source>
        <dbReference type="HAMAP-Rule" id="MF_01370"/>
    </source>
</evidence>
<keyword evidence="4 5" id="KW-0604">Photosystem II</keyword>
<dbReference type="Pfam" id="PF03912">
    <property type="entry name" value="Psb28"/>
    <property type="match status" value="1"/>
</dbReference>
<dbReference type="InterPro" id="IPR038676">
    <property type="entry name" value="Psb28_c1_sf"/>
</dbReference>
<keyword evidence="5" id="KW-0793">Thylakoid</keyword>
<evidence type="ECO:0000256" key="4">
    <source>
        <dbReference type="ARBA" id="ARBA00023276"/>
    </source>
</evidence>
<dbReference type="RefSeq" id="WP_264321258.1">
    <property type="nucleotide sequence ID" value="NZ_JADEXN010000142.1"/>
</dbReference>
<dbReference type="GO" id="GO:0031676">
    <property type="term" value="C:plasma membrane-derived thylakoid membrane"/>
    <property type="evidence" value="ECO:0007669"/>
    <property type="project" value="UniProtKB-SubCell"/>
</dbReference>
<keyword evidence="3 5" id="KW-0472">Membrane</keyword>
<dbReference type="PANTHER" id="PTHR34963:SF2">
    <property type="entry name" value="PHOTOSYSTEM II REACTION CENTER PSB28 PROTEIN, CHLOROPLASTIC"/>
    <property type="match status" value="1"/>
</dbReference>
<dbReference type="PANTHER" id="PTHR34963">
    <property type="match status" value="1"/>
</dbReference>
<dbReference type="Proteomes" id="UP000621799">
    <property type="component" value="Unassembled WGS sequence"/>
</dbReference>
<sequence length="113" mass="13113">MAQIEFTRGIQEEIVPEVRMTRAKSGNNGKAVFFFENPKALSPEYGEEITGMYLVDEEGEMVTRDVKGRFINGKATHLEVTYVWKSPEEFDRFMRFMERYGKENGLGFNKAEE</sequence>
<dbReference type="AlphaFoldDB" id="A0A928VYA9"/>
<accession>A0A928VYA9</accession>
<comment type="caution">
    <text evidence="7">The sequence shown here is derived from an EMBL/GenBank/DDBJ whole genome shotgun (WGS) entry which is preliminary data.</text>
</comment>
<evidence type="ECO:0000256" key="2">
    <source>
        <dbReference type="ARBA" id="ARBA00022531"/>
    </source>
</evidence>